<feature type="transmembrane region" description="Helical" evidence="1">
    <location>
        <begin position="55"/>
        <end position="75"/>
    </location>
</feature>
<feature type="transmembrane region" description="Helical" evidence="1">
    <location>
        <begin position="178"/>
        <end position="199"/>
    </location>
</feature>
<feature type="transmembrane region" description="Helical" evidence="1">
    <location>
        <begin position="237"/>
        <end position="257"/>
    </location>
</feature>
<dbReference type="STRING" id="1408250.Q760_08000"/>
<proteinExistence type="predicted"/>
<protein>
    <recommendedName>
        <fullName evidence="4">Low temperature requirement protein A</fullName>
    </recommendedName>
</protein>
<evidence type="ECO:0000256" key="1">
    <source>
        <dbReference type="SAM" id="Phobius"/>
    </source>
</evidence>
<feature type="transmembrane region" description="Helical" evidence="1">
    <location>
        <begin position="323"/>
        <end position="345"/>
    </location>
</feature>
<dbReference type="RefSeq" id="WP_052103601.1">
    <property type="nucleotide sequence ID" value="NZ_AXNT01000020.1"/>
</dbReference>
<keyword evidence="1" id="KW-0812">Transmembrane</keyword>
<feature type="transmembrane region" description="Helical" evidence="1">
    <location>
        <begin position="30"/>
        <end position="49"/>
    </location>
</feature>
<keyword evidence="1" id="KW-1133">Transmembrane helix</keyword>
<feature type="transmembrane region" description="Helical" evidence="1">
    <location>
        <begin position="376"/>
        <end position="395"/>
    </location>
</feature>
<reference evidence="2 3" key="1">
    <citation type="submission" date="2013-10" db="EMBL/GenBank/DDBJ databases">
        <authorList>
            <person name="Wang G."/>
            <person name="Zhuang W."/>
        </authorList>
    </citation>
    <scope>NUCLEOTIDE SEQUENCE [LARGE SCALE GENOMIC DNA]</scope>
    <source>
        <strain evidence="2 3">DSM 20118</strain>
    </source>
</reference>
<dbReference type="InterPro" id="IPR010640">
    <property type="entry name" value="Low_temperature_requirement_A"/>
</dbReference>
<feature type="transmembrane region" description="Helical" evidence="1">
    <location>
        <begin position="211"/>
        <end position="231"/>
    </location>
</feature>
<evidence type="ECO:0000313" key="3">
    <source>
        <dbReference type="Proteomes" id="UP000029833"/>
    </source>
</evidence>
<evidence type="ECO:0000313" key="2">
    <source>
        <dbReference type="EMBL" id="KGM03243.1"/>
    </source>
</evidence>
<feature type="transmembrane region" description="Helical" evidence="1">
    <location>
        <begin position="87"/>
        <end position="105"/>
    </location>
</feature>
<evidence type="ECO:0008006" key="4">
    <source>
        <dbReference type="Google" id="ProtNLM"/>
    </source>
</evidence>
<dbReference type="EMBL" id="AXNT01000020">
    <property type="protein sequence ID" value="KGM03243.1"/>
    <property type="molecule type" value="Genomic_DNA"/>
</dbReference>
<feature type="transmembrane region" description="Helical" evidence="1">
    <location>
        <begin position="151"/>
        <end position="172"/>
    </location>
</feature>
<feature type="transmembrane region" description="Helical" evidence="1">
    <location>
        <begin position="117"/>
        <end position="139"/>
    </location>
</feature>
<feature type="transmembrane region" description="Helical" evidence="1">
    <location>
        <begin position="284"/>
        <end position="303"/>
    </location>
</feature>
<comment type="caution">
    <text evidence="2">The sequence shown here is derived from an EMBL/GenBank/DDBJ whole genome shotgun (WGS) entry which is preliminary data.</text>
</comment>
<dbReference type="AlphaFoldDB" id="A0A0A0BAN7"/>
<dbReference type="PANTHER" id="PTHR36840:SF1">
    <property type="entry name" value="BLL5714 PROTEIN"/>
    <property type="match status" value="1"/>
</dbReference>
<dbReference type="Proteomes" id="UP000029833">
    <property type="component" value="Unassembled WGS sequence"/>
</dbReference>
<gene>
    <name evidence="2" type="ORF">Q760_08000</name>
</gene>
<keyword evidence="3" id="KW-1185">Reference proteome</keyword>
<feature type="transmembrane region" description="Helical" evidence="1">
    <location>
        <begin position="352"/>
        <end position="370"/>
    </location>
</feature>
<name>A0A0A0BAN7_9CELL</name>
<keyword evidence="1" id="KW-0472">Membrane</keyword>
<dbReference type="Pfam" id="PF06772">
    <property type="entry name" value="LtrA"/>
    <property type="match status" value="1"/>
</dbReference>
<organism evidence="2 3">
    <name type="scientific">Cellulomonas cellasea DSM 20118</name>
    <dbReference type="NCBI Taxonomy" id="1408250"/>
    <lineage>
        <taxon>Bacteria</taxon>
        <taxon>Bacillati</taxon>
        <taxon>Actinomycetota</taxon>
        <taxon>Actinomycetes</taxon>
        <taxon>Micrococcales</taxon>
        <taxon>Cellulomonadaceae</taxon>
        <taxon>Cellulomonas</taxon>
    </lineage>
</organism>
<accession>A0A0A0BAN7</accession>
<sequence length="414" mass="43882">MVEATAQSGWSRFARVRGTGPGHGVTTLELFFDLVFVFGFVQVTQLLSADPTATGALRGLVVFALLWWVWCSYAWLGNQAQADEGTVRLTMLLATGVMFVMALTIPESFVDLPGGLFGPLVFAGCFAAVRLLHLASYLVAAGDDAVLRRQILTTAVPVVLASGLLAVGAALGPPAQTWVWALALVVDYVGIWVTNTAGWRLHSARHFAERFGLVVIVALGESLVSIGVGVAEHAVSWPVIVGSAFGITVVVAMWWLYFDVATHVGEHALTHADDVGRSRLAADAYTYLHFPIVGSVLFVALGLKKAMSYVSDPEHHTLTEPLSGMPLLSLYVGAAVYVVGHAAFLRRTGGRWAVPHLVAAAVVLALLPLAARLPALAAMALVAVVLVGLVVVDLANLGQRRDQIRHGHAPAPAD</sequence>
<dbReference type="PANTHER" id="PTHR36840">
    <property type="entry name" value="BLL5714 PROTEIN"/>
    <property type="match status" value="1"/>
</dbReference>